<gene>
    <name evidence="2" type="ORF">ENS64_11995</name>
</gene>
<evidence type="ECO:0000256" key="1">
    <source>
        <dbReference type="SAM" id="Phobius"/>
    </source>
</evidence>
<sequence length="269" mass="29544">MDCYEALEILEADAIGAWPLEQPGLDAARQHVASCTHCQRAWPQRAAFGRQLLLHMPAVEIPADLAARLHAQLAPRVADPPQRPVRRRLALMIGVAASLVAVCAWVAVALRSELPASLQTLQAAVDVSLEELPPFSGPFTPRLPTEWEPFFDLAPHMVHGFPAAAQFSGSNAPRQVGKLALVPFQFTLRRGTEPLQGRLLILLRTQLEPDQVPRESFASAEILYLPQQRGAWIVWSEGEYVFACLMPSSSAPAALQQFRRALSVSRPLS</sequence>
<comment type="caution">
    <text evidence="2">The sequence shown here is derived from an EMBL/GenBank/DDBJ whole genome shotgun (WGS) entry which is preliminary data.</text>
</comment>
<evidence type="ECO:0000313" key="2">
    <source>
        <dbReference type="EMBL" id="HGT39965.1"/>
    </source>
</evidence>
<keyword evidence="1" id="KW-0812">Transmembrane</keyword>
<reference evidence="2" key="1">
    <citation type="journal article" date="2020" name="mSystems">
        <title>Genome- and Community-Level Interaction Insights into Carbon Utilization and Element Cycling Functions of Hydrothermarchaeota in Hydrothermal Sediment.</title>
        <authorList>
            <person name="Zhou Z."/>
            <person name="Liu Y."/>
            <person name="Xu W."/>
            <person name="Pan J."/>
            <person name="Luo Z.H."/>
            <person name="Li M."/>
        </authorList>
    </citation>
    <scope>NUCLEOTIDE SEQUENCE [LARGE SCALE GENOMIC DNA]</scope>
    <source>
        <strain evidence="2">SpSt-508</strain>
    </source>
</reference>
<organism evidence="2">
    <name type="scientific">Schlesneria paludicola</name>
    <dbReference type="NCBI Taxonomy" id="360056"/>
    <lineage>
        <taxon>Bacteria</taxon>
        <taxon>Pseudomonadati</taxon>
        <taxon>Planctomycetota</taxon>
        <taxon>Planctomycetia</taxon>
        <taxon>Planctomycetales</taxon>
        <taxon>Planctomycetaceae</taxon>
        <taxon>Schlesneria</taxon>
    </lineage>
</organism>
<accession>A0A7C4QQR8</accession>
<name>A0A7C4QQR8_9PLAN</name>
<protein>
    <recommendedName>
        <fullName evidence="3">Zinc-finger domain-containing protein</fullName>
    </recommendedName>
</protein>
<keyword evidence="1" id="KW-0472">Membrane</keyword>
<dbReference type="AlphaFoldDB" id="A0A7C4QQR8"/>
<proteinExistence type="predicted"/>
<keyword evidence="1" id="KW-1133">Transmembrane helix</keyword>
<evidence type="ECO:0008006" key="3">
    <source>
        <dbReference type="Google" id="ProtNLM"/>
    </source>
</evidence>
<feature type="transmembrane region" description="Helical" evidence="1">
    <location>
        <begin position="89"/>
        <end position="110"/>
    </location>
</feature>
<dbReference type="EMBL" id="DSVQ01000015">
    <property type="protein sequence ID" value="HGT39965.1"/>
    <property type="molecule type" value="Genomic_DNA"/>
</dbReference>